<feature type="transmembrane region" description="Helical" evidence="1">
    <location>
        <begin position="196"/>
        <end position="216"/>
    </location>
</feature>
<feature type="transmembrane region" description="Helical" evidence="1">
    <location>
        <begin position="283"/>
        <end position="300"/>
    </location>
</feature>
<dbReference type="Proteomes" id="UP000651010">
    <property type="component" value="Unassembled WGS sequence"/>
</dbReference>
<dbReference type="InterPro" id="IPR043968">
    <property type="entry name" value="SGNH"/>
</dbReference>
<evidence type="ECO:0000259" key="2">
    <source>
        <dbReference type="Pfam" id="PF01757"/>
    </source>
</evidence>
<gene>
    <name evidence="4" type="ORF">IGX34_01295</name>
</gene>
<keyword evidence="5" id="KW-1185">Reference proteome</keyword>
<dbReference type="RefSeq" id="WP_192553856.1">
    <property type="nucleotide sequence ID" value="NZ_JACZZA010000001.1"/>
</dbReference>
<feature type="domain" description="Acyltransferase 3" evidence="2">
    <location>
        <begin position="15"/>
        <end position="331"/>
    </location>
</feature>
<evidence type="ECO:0000259" key="3">
    <source>
        <dbReference type="Pfam" id="PF19040"/>
    </source>
</evidence>
<name>A0ABR9G4Q5_9GAMM</name>
<dbReference type="PANTHER" id="PTHR23028:SF53">
    <property type="entry name" value="ACYL_TRANSF_3 DOMAIN-CONTAINING PROTEIN"/>
    <property type="match status" value="1"/>
</dbReference>
<protein>
    <submittedName>
        <fullName evidence="4">Acyltransferase</fullName>
    </submittedName>
</protein>
<feature type="transmembrane region" description="Helical" evidence="1">
    <location>
        <begin position="252"/>
        <end position="271"/>
    </location>
</feature>
<reference evidence="4 5" key="1">
    <citation type="submission" date="2020-09" db="EMBL/GenBank/DDBJ databases">
        <title>Dyella sp. 7MK23 isolated from forest soil.</title>
        <authorList>
            <person name="Fu J."/>
        </authorList>
    </citation>
    <scope>NUCLEOTIDE SEQUENCE [LARGE SCALE GENOMIC DNA]</scope>
    <source>
        <strain evidence="4 5">7MK23</strain>
    </source>
</reference>
<organism evidence="4 5">
    <name type="scientific">Dyella acidiphila</name>
    <dbReference type="NCBI Taxonomy" id="2775866"/>
    <lineage>
        <taxon>Bacteria</taxon>
        <taxon>Pseudomonadati</taxon>
        <taxon>Pseudomonadota</taxon>
        <taxon>Gammaproteobacteria</taxon>
        <taxon>Lysobacterales</taxon>
        <taxon>Rhodanobacteraceae</taxon>
        <taxon>Dyella</taxon>
    </lineage>
</organism>
<evidence type="ECO:0000313" key="4">
    <source>
        <dbReference type="EMBL" id="MBE1158998.1"/>
    </source>
</evidence>
<evidence type="ECO:0000313" key="5">
    <source>
        <dbReference type="Proteomes" id="UP000651010"/>
    </source>
</evidence>
<keyword evidence="1" id="KW-1133">Transmembrane helix</keyword>
<comment type="caution">
    <text evidence="4">The sequence shown here is derived from an EMBL/GenBank/DDBJ whole genome shotgun (WGS) entry which is preliminary data.</text>
</comment>
<accession>A0ABR9G4Q5</accession>
<keyword evidence="1" id="KW-0812">Transmembrane</keyword>
<feature type="transmembrane region" description="Helical" evidence="1">
    <location>
        <begin position="312"/>
        <end position="329"/>
    </location>
</feature>
<feature type="transmembrane region" description="Helical" evidence="1">
    <location>
        <begin position="228"/>
        <end position="246"/>
    </location>
</feature>
<feature type="transmembrane region" description="Helical" evidence="1">
    <location>
        <begin position="21"/>
        <end position="37"/>
    </location>
</feature>
<dbReference type="PANTHER" id="PTHR23028">
    <property type="entry name" value="ACETYLTRANSFERASE"/>
    <property type="match status" value="1"/>
</dbReference>
<keyword evidence="4" id="KW-0808">Transferase</keyword>
<feature type="domain" description="SGNH" evidence="3">
    <location>
        <begin position="410"/>
        <end position="644"/>
    </location>
</feature>
<keyword evidence="4" id="KW-0012">Acyltransferase</keyword>
<dbReference type="InterPro" id="IPR002656">
    <property type="entry name" value="Acyl_transf_3_dom"/>
</dbReference>
<keyword evidence="1" id="KW-0472">Membrane</keyword>
<proteinExistence type="predicted"/>
<feature type="transmembrane region" description="Helical" evidence="1">
    <location>
        <begin position="172"/>
        <end position="190"/>
    </location>
</feature>
<sequence length="681" mass="74340">MSNQARADSPYYRRDIDGLRAIAVLLVAFFHAGFALFKGGFIGVDIFFVISGFVVARAIQRGLGEGHFSFIGFYLGRAKRLAPALYVAMGCTFVFALLYLLPDDAMRTLKTLGYASLLSANVYLAHKTDYFASQTNNQPLLHIWSLSVEEQFYLILPAVLWLSWRWPARRRIGLFVVLAVVSLAASQWAASHATQGAYFLMPYRGFEFIAGVLLSFRRDPSRSGGADIGVLAGLVVALLSGVLLSASTPYPGWMALFPCVGAALLIGYGGASRVAGMLLGNRVMLFLGRISYSLYLWHWPVLFAFRRFELTSLPWTLLAIGLSIVLGYLSYRYVETPLRYARTPRRRVVLGYIAAPIAGAFALFFLGQVTDQFERLYPASFQQLYASAKQNTWENPRGRQCWNQVALTAAATCRLGATALPVNAALLGDSHAYHLIGFMDRLGNSYGLSIHDLAFPLCAPVVQAPKAQAANLQATQEKCAAHNRAAFDYVLANKQIGTVLLSANWEIYAHAPSTGTVNGFGFPSGAFADELSDTVAQLLHAGKHVVLFDDVPEAPERLTNCPLYNHMWLPPRGRDCSYPSTVADNGHRATAAALADIVKKYPQVGLVSMYDIPCTDSRCGTMLGDVPLYVANDYGHLNMVSSAHYYDAYLARHPGELQHILGSNPAAMSAAPTATPHATGS</sequence>
<dbReference type="Pfam" id="PF01757">
    <property type="entry name" value="Acyl_transf_3"/>
    <property type="match status" value="1"/>
</dbReference>
<dbReference type="InterPro" id="IPR050879">
    <property type="entry name" value="Acyltransferase_3"/>
</dbReference>
<feature type="transmembrane region" description="Helical" evidence="1">
    <location>
        <begin position="81"/>
        <end position="101"/>
    </location>
</feature>
<feature type="transmembrane region" description="Helical" evidence="1">
    <location>
        <begin position="349"/>
        <end position="367"/>
    </location>
</feature>
<dbReference type="Pfam" id="PF19040">
    <property type="entry name" value="SGNH"/>
    <property type="match status" value="1"/>
</dbReference>
<evidence type="ECO:0000256" key="1">
    <source>
        <dbReference type="SAM" id="Phobius"/>
    </source>
</evidence>
<dbReference type="GO" id="GO:0016746">
    <property type="term" value="F:acyltransferase activity"/>
    <property type="evidence" value="ECO:0007669"/>
    <property type="project" value="UniProtKB-KW"/>
</dbReference>
<dbReference type="EMBL" id="JACZZA010000001">
    <property type="protein sequence ID" value="MBE1158998.1"/>
    <property type="molecule type" value="Genomic_DNA"/>
</dbReference>